<dbReference type="Proteomes" id="UP000235925">
    <property type="component" value="Unassembled WGS sequence"/>
</dbReference>
<evidence type="ECO:0000256" key="2">
    <source>
        <dbReference type="SAM" id="SignalP"/>
    </source>
</evidence>
<gene>
    <name evidence="3" type="ORF">CXK92_11495</name>
</gene>
<feature type="region of interest" description="Disordered" evidence="1">
    <location>
        <begin position="50"/>
        <end position="71"/>
    </location>
</feature>
<evidence type="ECO:0000313" key="3">
    <source>
        <dbReference type="EMBL" id="PNF80825.1"/>
    </source>
</evidence>
<protein>
    <submittedName>
        <fullName evidence="3">Uncharacterized protein</fullName>
    </submittedName>
</protein>
<dbReference type="AlphaFoldDB" id="A0A2N8S2H1"/>
<feature type="chain" id="PRO_5014945110" evidence="2">
    <location>
        <begin position="16"/>
        <end position="71"/>
    </location>
</feature>
<organism evidence="3 4">
    <name type="scientific">Stutzerimonas stutzeri</name>
    <name type="common">Pseudomonas stutzeri</name>
    <dbReference type="NCBI Taxonomy" id="316"/>
    <lineage>
        <taxon>Bacteria</taxon>
        <taxon>Pseudomonadati</taxon>
        <taxon>Pseudomonadota</taxon>
        <taxon>Gammaproteobacteria</taxon>
        <taxon>Pseudomonadales</taxon>
        <taxon>Pseudomonadaceae</taxon>
        <taxon>Stutzerimonas</taxon>
    </lineage>
</organism>
<evidence type="ECO:0000313" key="4">
    <source>
        <dbReference type="Proteomes" id="UP000235925"/>
    </source>
</evidence>
<feature type="compositionally biased region" description="Low complexity" evidence="1">
    <location>
        <begin position="52"/>
        <end position="64"/>
    </location>
</feature>
<feature type="signal peptide" evidence="2">
    <location>
        <begin position="1"/>
        <end position="15"/>
    </location>
</feature>
<name>A0A2N8S2H1_STUST</name>
<reference evidence="3 4" key="1">
    <citation type="submission" date="2018-01" db="EMBL/GenBank/DDBJ databases">
        <title>Denitrification phenotypes of diverse strains of Pseudomonas stutzeri.</title>
        <authorList>
            <person name="Milligan D.A."/>
            <person name="Bergaust L."/>
            <person name="Bakken L.R."/>
            <person name="Frostegard A."/>
        </authorList>
    </citation>
    <scope>NUCLEOTIDE SEQUENCE [LARGE SCALE GENOMIC DNA]</scope>
    <source>
        <strain evidence="3 4">KC</strain>
    </source>
</reference>
<keyword evidence="2" id="KW-0732">Signal</keyword>
<dbReference type="RefSeq" id="WP_102825146.1">
    <property type="nucleotide sequence ID" value="NZ_CP139348.1"/>
</dbReference>
<accession>A0A2N8S2H1</accession>
<comment type="caution">
    <text evidence="3">The sequence shown here is derived from an EMBL/GenBank/DDBJ whole genome shotgun (WGS) entry which is preliminary data.</text>
</comment>
<evidence type="ECO:0000256" key="1">
    <source>
        <dbReference type="SAM" id="MobiDB-lite"/>
    </source>
</evidence>
<dbReference type="EMBL" id="POUN01000003">
    <property type="protein sequence ID" value="PNF80825.1"/>
    <property type="molecule type" value="Genomic_DNA"/>
</dbReference>
<proteinExistence type="predicted"/>
<sequence>MIKPVSLLAASFAFAAMTVMQTPSAQPQILQPEASSSQFPIQRTSAAESAQLTTLSSNETNTLSQPQRWVF</sequence>